<organism evidence="11 12">
    <name type="scientific">Oryzias sinensis</name>
    <name type="common">Chinese medaka</name>
    <dbReference type="NCBI Taxonomy" id="183150"/>
    <lineage>
        <taxon>Eukaryota</taxon>
        <taxon>Metazoa</taxon>
        <taxon>Chordata</taxon>
        <taxon>Craniata</taxon>
        <taxon>Vertebrata</taxon>
        <taxon>Euteleostomi</taxon>
        <taxon>Actinopterygii</taxon>
        <taxon>Neopterygii</taxon>
        <taxon>Teleostei</taxon>
        <taxon>Neoteleostei</taxon>
        <taxon>Acanthomorphata</taxon>
        <taxon>Ovalentaria</taxon>
        <taxon>Atherinomorphae</taxon>
        <taxon>Beloniformes</taxon>
        <taxon>Adrianichthyidae</taxon>
        <taxon>Oryziinae</taxon>
        <taxon>Oryzias</taxon>
    </lineage>
</organism>
<keyword evidence="9 10" id="KW-0472">Membrane</keyword>
<evidence type="ECO:0000256" key="4">
    <source>
        <dbReference type="ARBA" id="ARBA00022427"/>
    </source>
</evidence>
<dbReference type="GO" id="GO:0005886">
    <property type="term" value="C:plasma membrane"/>
    <property type="evidence" value="ECO:0007669"/>
    <property type="project" value="UniProtKB-SubCell"/>
</dbReference>
<protein>
    <submittedName>
        <fullName evidence="11">Claudin 23-like</fullName>
    </submittedName>
</protein>
<dbReference type="InterPro" id="IPR004031">
    <property type="entry name" value="PMP22/EMP/MP20/Claudin"/>
</dbReference>
<keyword evidence="6 10" id="KW-0812">Transmembrane</keyword>
<keyword evidence="8 10" id="KW-1133">Transmembrane helix</keyword>
<dbReference type="PRINTS" id="PR01077">
    <property type="entry name" value="CLAUDIN"/>
</dbReference>
<feature type="transmembrane region" description="Helical" evidence="10">
    <location>
        <begin position="220"/>
        <end position="240"/>
    </location>
</feature>
<dbReference type="Pfam" id="PF00822">
    <property type="entry name" value="PMP22_Claudin"/>
    <property type="match status" value="1"/>
</dbReference>
<feature type="transmembrane region" description="Helical" evidence="10">
    <location>
        <begin position="37"/>
        <end position="57"/>
    </location>
</feature>
<feature type="transmembrane region" description="Helical" evidence="10">
    <location>
        <begin position="165"/>
        <end position="188"/>
    </location>
</feature>
<evidence type="ECO:0000256" key="10">
    <source>
        <dbReference type="SAM" id="Phobius"/>
    </source>
</evidence>
<evidence type="ECO:0000256" key="8">
    <source>
        <dbReference type="ARBA" id="ARBA00022989"/>
    </source>
</evidence>
<dbReference type="Ensembl" id="ENSOSIT00000046754.1">
    <property type="protein sequence ID" value="ENSOSIP00000044435.1"/>
    <property type="gene ID" value="ENSOSIG00000021245.1"/>
</dbReference>
<evidence type="ECO:0000256" key="5">
    <source>
        <dbReference type="ARBA" id="ARBA00022475"/>
    </source>
</evidence>
<evidence type="ECO:0000256" key="6">
    <source>
        <dbReference type="ARBA" id="ARBA00022692"/>
    </source>
</evidence>
<evidence type="ECO:0000256" key="3">
    <source>
        <dbReference type="ARBA" id="ARBA00008295"/>
    </source>
</evidence>
<keyword evidence="5" id="KW-1003">Cell membrane</keyword>
<keyword evidence="12" id="KW-1185">Reference proteome</keyword>
<sequence>MSEFTCFRRVASTSVQLRKKSTNPLTFSRIMQTPASMVMGIVFSPLGLVLVFTAAITPQWREGHARLTVSGTGSFLRAGAKGQRTGGRSGSAEVLLLRSDGLWESCMQVEHSDLRQCWPVTGPYQRDPSVRLAQGLVLTSLFLCGIGIVLACIGVRCWMDLPLRGVAASGGALVVIAGLLSLSALGVYTHNLKRLGTDPSQRISNPKLPQLSLHPAGSLYFGWLGSCLQVVGGTALLFCFKQPRCPTCPSRTEQTVCPACRSCPEITSKTDMDVYEVSC</sequence>
<accession>A0A8C7ZRG3</accession>
<evidence type="ECO:0000313" key="11">
    <source>
        <dbReference type="Ensembl" id="ENSOSIP00000044435.1"/>
    </source>
</evidence>
<name>A0A8C7ZRG3_9TELE</name>
<dbReference type="Proteomes" id="UP000694383">
    <property type="component" value="Unplaced"/>
</dbReference>
<dbReference type="InterPro" id="IPR006187">
    <property type="entry name" value="Claudin"/>
</dbReference>
<proteinExistence type="inferred from homology"/>
<reference evidence="11" key="2">
    <citation type="submission" date="2025-09" db="UniProtKB">
        <authorList>
            <consortium name="Ensembl"/>
        </authorList>
    </citation>
    <scope>IDENTIFICATION</scope>
</reference>
<keyword evidence="7" id="KW-0965">Cell junction</keyword>
<comment type="subcellular location">
    <subcellularLocation>
        <location evidence="1">Cell junction</location>
        <location evidence="1">Tight junction</location>
    </subcellularLocation>
    <subcellularLocation>
        <location evidence="2">Cell membrane</location>
        <topology evidence="2">Multi-pass membrane protein</topology>
    </subcellularLocation>
</comment>
<evidence type="ECO:0000256" key="2">
    <source>
        <dbReference type="ARBA" id="ARBA00004651"/>
    </source>
</evidence>
<comment type="similarity">
    <text evidence="3">Belongs to the claudin family.</text>
</comment>
<dbReference type="GO" id="GO:0005198">
    <property type="term" value="F:structural molecule activity"/>
    <property type="evidence" value="ECO:0007669"/>
    <property type="project" value="InterPro"/>
</dbReference>
<feature type="transmembrane region" description="Helical" evidence="10">
    <location>
        <begin position="132"/>
        <end position="153"/>
    </location>
</feature>
<dbReference type="PROSITE" id="PS01346">
    <property type="entry name" value="CLAUDIN"/>
    <property type="match status" value="1"/>
</dbReference>
<dbReference type="GeneTree" id="ENSGT00940000166510"/>
<dbReference type="Gene3D" id="1.20.140.150">
    <property type="match status" value="1"/>
</dbReference>
<evidence type="ECO:0000256" key="1">
    <source>
        <dbReference type="ARBA" id="ARBA00004435"/>
    </source>
</evidence>
<dbReference type="GO" id="GO:0005923">
    <property type="term" value="C:bicellular tight junction"/>
    <property type="evidence" value="ECO:0007669"/>
    <property type="project" value="UniProtKB-SubCell"/>
</dbReference>
<evidence type="ECO:0000256" key="7">
    <source>
        <dbReference type="ARBA" id="ARBA00022949"/>
    </source>
</evidence>
<dbReference type="AlphaFoldDB" id="A0A8C7ZRG3"/>
<reference evidence="11" key="1">
    <citation type="submission" date="2025-08" db="UniProtKB">
        <authorList>
            <consortium name="Ensembl"/>
        </authorList>
    </citation>
    <scope>IDENTIFICATION</scope>
</reference>
<keyword evidence="4" id="KW-0796">Tight junction</keyword>
<evidence type="ECO:0000256" key="9">
    <source>
        <dbReference type="ARBA" id="ARBA00023136"/>
    </source>
</evidence>
<dbReference type="PANTHER" id="PTHR12002">
    <property type="entry name" value="CLAUDIN"/>
    <property type="match status" value="1"/>
</dbReference>
<dbReference type="InterPro" id="IPR017974">
    <property type="entry name" value="Claudin_CS"/>
</dbReference>
<evidence type="ECO:0000313" key="12">
    <source>
        <dbReference type="Proteomes" id="UP000694383"/>
    </source>
</evidence>